<dbReference type="OrthoDB" id="5574448at2"/>
<reference evidence="2 3" key="1">
    <citation type="journal article" date="2018" name="Syst. Appl. Microbiol.">
        <title>Pectobacterium zantedeschiae sp. nov. a new species of a soft rot pathogen isolated from Calla lily (Zantedeschia spp.).</title>
        <authorList>
            <person name="Waleron M."/>
            <person name="Misztak A."/>
            <person name="Waleron M."/>
            <person name="Franczuk M."/>
            <person name="Jonca J."/>
            <person name="Wielgomas B."/>
            <person name="Mikicinski A."/>
            <person name="Popovic T."/>
            <person name="Waleron K."/>
        </authorList>
    </citation>
    <scope>NUCLEOTIDE SEQUENCE [LARGE SCALE GENOMIC DNA]</scope>
    <source>
        <strain evidence="2 3">9M</strain>
    </source>
</reference>
<dbReference type="RefSeq" id="WP_129711858.1">
    <property type="nucleotide sequence ID" value="NZ_JBEHFA010000006.1"/>
</dbReference>
<sequence length="300" mass="34179">MKNEMVFSGQGDSHTQNPATQSMQLPVIEWQGVRVVTTETLAKGYETDTIRIQQNHIRNESRFIEGIHFFNLKGTKLRELKNRLSSSELVGKRARSLVLWTEKGAARMSKIVDTDAAWSFFETLEGCYFSHKKEQQQVLAVPNFSDPAAAARAWADEFEAKRKAMVITHQQAEYIEQLEKLFANGLSPVQFCKRLNGVNCSKVNAYLASVGWLYDDNPEGNNARWRVYSYARDRYLTEKTSTISPPASEGFIAYNPVLLRKGAVWIYRHYLNGELPMKSDWNGEFTHDKDLSGDKHASAQ</sequence>
<proteinExistence type="predicted"/>
<evidence type="ECO:0000313" key="2">
    <source>
        <dbReference type="EMBL" id="RYC43710.1"/>
    </source>
</evidence>
<dbReference type="Pfam" id="PF10543">
    <property type="entry name" value="ORF6N"/>
    <property type="match status" value="1"/>
</dbReference>
<dbReference type="Proteomes" id="UP001138460">
    <property type="component" value="Unassembled WGS sequence"/>
</dbReference>
<gene>
    <name evidence="2" type="ORF">CLR69_01270</name>
</gene>
<evidence type="ECO:0000313" key="3">
    <source>
        <dbReference type="Proteomes" id="UP001138460"/>
    </source>
</evidence>
<dbReference type="EMBL" id="NWTM01000001">
    <property type="protein sequence ID" value="RYC43710.1"/>
    <property type="molecule type" value="Genomic_DNA"/>
</dbReference>
<dbReference type="AlphaFoldDB" id="A0A9X8JHR7"/>
<name>A0A9X8JHR7_9GAMM</name>
<protein>
    <recommendedName>
        <fullName evidence="1">KilA-N DNA-binding domain-containing protein</fullName>
    </recommendedName>
</protein>
<evidence type="ECO:0000259" key="1">
    <source>
        <dbReference type="Pfam" id="PF10543"/>
    </source>
</evidence>
<dbReference type="InterPro" id="IPR018873">
    <property type="entry name" value="KilA-N_DNA-bd_domain"/>
</dbReference>
<comment type="caution">
    <text evidence="2">The sequence shown here is derived from an EMBL/GenBank/DDBJ whole genome shotgun (WGS) entry which is preliminary data.</text>
</comment>
<organism evidence="2 3">
    <name type="scientific">Pectobacterium zantedeschiae</name>
    <dbReference type="NCBI Taxonomy" id="2034769"/>
    <lineage>
        <taxon>Bacteria</taxon>
        <taxon>Pseudomonadati</taxon>
        <taxon>Pseudomonadota</taxon>
        <taxon>Gammaproteobacteria</taxon>
        <taxon>Enterobacterales</taxon>
        <taxon>Pectobacteriaceae</taxon>
        <taxon>Pectobacterium</taxon>
    </lineage>
</organism>
<feature type="domain" description="KilA-N DNA-binding" evidence="1">
    <location>
        <begin position="26"/>
        <end position="111"/>
    </location>
</feature>
<keyword evidence="3" id="KW-1185">Reference proteome</keyword>
<accession>A0A9X8JHR7</accession>